<dbReference type="SUPFAM" id="SSF55550">
    <property type="entry name" value="SH2 domain"/>
    <property type="match status" value="1"/>
</dbReference>
<name>A0A3B4EDY3_PYGNA</name>
<evidence type="ECO:0000256" key="2">
    <source>
        <dbReference type="ARBA" id="ARBA00022999"/>
    </source>
</evidence>
<dbReference type="PANTHER" id="PTHR46037">
    <property type="entry name" value="PROTEIN ENHANCER OF SEVENLESS 2B"/>
    <property type="match status" value="1"/>
</dbReference>
<evidence type="ECO:0000313" key="12">
    <source>
        <dbReference type="Ensembl" id="ENSPNAP00000034742.1"/>
    </source>
</evidence>
<dbReference type="PROSITE" id="PS50001">
    <property type="entry name" value="SH2"/>
    <property type="match status" value="1"/>
</dbReference>
<evidence type="ECO:0000256" key="3">
    <source>
        <dbReference type="ARBA" id="ARBA00023043"/>
    </source>
</evidence>
<dbReference type="STRING" id="42514.ENSPNAP00000034742"/>
<dbReference type="InterPro" id="IPR000980">
    <property type="entry name" value="SH2"/>
</dbReference>
<sequence>MEAIGKFDFTATAPDELSFKKGETIKILGTKDDWYRAEKCGTLGFVPKNYIRLNVPSWYQEDVSRQEAETILMSQPIGAFMIRDSQSSPGDLSISVRHEFDVQHFKVMRDPKGQYFLWNEKFTSLNKLVDYYTLNSISKQSCVRLLIEQQNPLDVTQESRPSPRPRLEVPNRGISDARTFPQPRLEVPNRGISDARTFPQPRLEVPNRGISDSRTFPQPRLEVPNRGISDARTFPQERGERIESQSRSAGPRCPPPRPAETLPPPQPSLTQVRALYNFTAEEKDELDFNAGDIIEVLEQLDSSWWMGQIRGKTGLFPCSYTTAL</sequence>
<dbReference type="RefSeq" id="XP_017557621.1">
    <property type="nucleotide sequence ID" value="XM_017702132.2"/>
</dbReference>
<evidence type="ECO:0000256" key="5">
    <source>
        <dbReference type="ARBA" id="ARBA00037432"/>
    </source>
</evidence>
<proteinExistence type="predicted"/>
<reference evidence="12 13" key="1">
    <citation type="submission" date="2020-10" db="EMBL/GenBank/DDBJ databases">
        <title>Pygocentrus nattereri (red-bellied piranha) genome, fPygNat1, primary haplotype.</title>
        <authorList>
            <person name="Myers G."/>
            <person name="Meyer A."/>
            <person name="Karagic N."/>
            <person name="Pippel M."/>
            <person name="Winkler S."/>
            <person name="Tracey A."/>
            <person name="Wood J."/>
            <person name="Formenti G."/>
            <person name="Howe K."/>
            <person name="Fedrigo O."/>
            <person name="Jarvis E.D."/>
        </authorList>
    </citation>
    <scope>NUCLEOTIDE SEQUENCE [LARGE SCALE GENOMIC DNA]</scope>
</reference>
<dbReference type="Ensembl" id="ENSPNAT00000026855.2">
    <property type="protein sequence ID" value="ENSPNAP00000034742.1"/>
    <property type="gene ID" value="ENSPNAG00000024181.2"/>
</dbReference>
<feature type="compositionally biased region" description="Basic and acidic residues" evidence="9">
    <location>
        <begin position="235"/>
        <end position="244"/>
    </location>
</feature>
<evidence type="ECO:0000256" key="7">
    <source>
        <dbReference type="PROSITE-ProRule" id="PRU00191"/>
    </source>
</evidence>
<reference evidence="12" key="2">
    <citation type="submission" date="2025-08" db="UniProtKB">
        <authorList>
            <consortium name="Ensembl"/>
        </authorList>
    </citation>
    <scope>IDENTIFICATION</scope>
</reference>
<organism evidence="12 13">
    <name type="scientific">Pygocentrus nattereri</name>
    <name type="common">Red-bellied piranha</name>
    <dbReference type="NCBI Taxonomy" id="42514"/>
    <lineage>
        <taxon>Eukaryota</taxon>
        <taxon>Metazoa</taxon>
        <taxon>Chordata</taxon>
        <taxon>Craniata</taxon>
        <taxon>Vertebrata</taxon>
        <taxon>Euteleostomi</taxon>
        <taxon>Actinopterygii</taxon>
        <taxon>Neopterygii</taxon>
        <taxon>Teleostei</taxon>
        <taxon>Ostariophysi</taxon>
        <taxon>Characiformes</taxon>
        <taxon>Characoidei</taxon>
        <taxon>Pygocentrus</taxon>
    </lineage>
</organism>
<dbReference type="FunFam" id="2.30.30.40:FF:000072">
    <property type="entry name" value="Unconventional Myosin IB"/>
    <property type="match status" value="1"/>
</dbReference>
<dbReference type="GeneID" id="108430010"/>
<dbReference type="Gene3D" id="2.30.30.40">
    <property type="entry name" value="SH3 Domains"/>
    <property type="match status" value="2"/>
</dbReference>
<dbReference type="GeneTree" id="ENSGT00940000157307"/>
<dbReference type="CTD" id="393651"/>
<keyword evidence="2 7" id="KW-0727">SH2 domain</keyword>
<dbReference type="SMART" id="SM00326">
    <property type="entry name" value="SH3"/>
    <property type="match status" value="2"/>
</dbReference>
<dbReference type="RefSeq" id="XP_017557620.1">
    <property type="nucleotide sequence ID" value="XM_017702131.2"/>
</dbReference>
<evidence type="ECO:0000259" key="10">
    <source>
        <dbReference type="PROSITE" id="PS50001"/>
    </source>
</evidence>
<keyword evidence="4" id="KW-0449">Lipoprotein</keyword>
<keyword evidence="1 8" id="KW-0728">SH3 domain</keyword>
<evidence type="ECO:0000313" key="13">
    <source>
        <dbReference type="Proteomes" id="UP001501920"/>
    </source>
</evidence>
<dbReference type="SMART" id="SM00252">
    <property type="entry name" value="SH2"/>
    <property type="match status" value="1"/>
</dbReference>
<dbReference type="SUPFAM" id="SSF50044">
    <property type="entry name" value="SH3-domain"/>
    <property type="match status" value="2"/>
</dbReference>
<dbReference type="InterPro" id="IPR036860">
    <property type="entry name" value="SH2_dom_sf"/>
</dbReference>
<evidence type="ECO:0000256" key="6">
    <source>
        <dbReference type="ARBA" id="ARBA00040640"/>
    </source>
</evidence>
<dbReference type="CDD" id="cd09941">
    <property type="entry name" value="SH2_Grb2_like"/>
    <property type="match status" value="1"/>
</dbReference>
<dbReference type="PRINTS" id="PR00401">
    <property type="entry name" value="SH2DOMAIN"/>
</dbReference>
<dbReference type="Pfam" id="PF00017">
    <property type="entry name" value="SH2"/>
    <property type="match status" value="1"/>
</dbReference>
<dbReference type="InterPro" id="IPR036028">
    <property type="entry name" value="SH3-like_dom_sf"/>
</dbReference>
<dbReference type="Gene3D" id="3.30.505.10">
    <property type="entry name" value="SH2 domain"/>
    <property type="match status" value="1"/>
</dbReference>
<evidence type="ECO:0000259" key="11">
    <source>
        <dbReference type="PROSITE" id="PS50002"/>
    </source>
</evidence>
<feature type="domain" description="SH2" evidence="10">
    <location>
        <begin position="58"/>
        <end position="153"/>
    </location>
</feature>
<reference evidence="12" key="3">
    <citation type="submission" date="2025-09" db="UniProtKB">
        <authorList>
            <consortium name="Ensembl"/>
        </authorList>
    </citation>
    <scope>IDENTIFICATION</scope>
</reference>
<keyword evidence="3" id="KW-0040">ANK repeat</keyword>
<evidence type="ECO:0000256" key="1">
    <source>
        <dbReference type="ARBA" id="ARBA00022443"/>
    </source>
</evidence>
<dbReference type="PRINTS" id="PR00452">
    <property type="entry name" value="SH3DOMAIN"/>
</dbReference>
<dbReference type="OrthoDB" id="10255964at2759"/>
<evidence type="ECO:0000256" key="8">
    <source>
        <dbReference type="PROSITE-ProRule" id="PRU00192"/>
    </source>
</evidence>
<accession>A0A3B4EDY3</accession>
<evidence type="ECO:0000256" key="4">
    <source>
        <dbReference type="ARBA" id="ARBA00023288"/>
    </source>
</evidence>
<comment type="function">
    <text evidence="5">Induces bone resorption, acting probably through a signaling cascade which results in the secretion of factor(s) enhancing osteoclast formation and activity.</text>
</comment>
<protein>
    <recommendedName>
        <fullName evidence="6">Osteoclast-stimulating factor 1</fullName>
    </recommendedName>
</protein>
<keyword evidence="13" id="KW-1185">Reference proteome</keyword>
<feature type="domain" description="SH3" evidence="11">
    <location>
        <begin position="1"/>
        <end position="56"/>
    </location>
</feature>
<feature type="region of interest" description="Disordered" evidence="9">
    <location>
        <begin position="154"/>
        <end position="268"/>
    </location>
</feature>
<feature type="domain" description="SH3" evidence="11">
    <location>
        <begin position="267"/>
        <end position="324"/>
    </location>
</feature>
<dbReference type="Proteomes" id="UP001501920">
    <property type="component" value="Chromosome 30"/>
</dbReference>
<dbReference type="InterPro" id="IPR043539">
    <property type="entry name" value="Grb2-like"/>
</dbReference>
<feature type="compositionally biased region" description="Pro residues" evidence="9">
    <location>
        <begin position="252"/>
        <end position="267"/>
    </location>
</feature>
<dbReference type="AlphaFoldDB" id="A0A3B4EDY3"/>
<evidence type="ECO:0000256" key="9">
    <source>
        <dbReference type="SAM" id="MobiDB-lite"/>
    </source>
</evidence>
<dbReference type="Pfam" id="PF00018">
    <property type="entry name" value="SH3_1"/>
    <property type="match status" value="2"/>
</dbReference>
<dbReference type="PRINTS" id="PR00499">
    <property type="entry name" value="P67PHOX"/>
</dbReference>
<dbReference type="PROSITE" id="PS50002">
    <property type="entry name" value="SH3"/>
    <property type="match status" value="2"/>
</dbReference>
<dbReference type="InterPro" id="IPR001452">
    <property type="entry name" value="SH3_domain"/>
</dbReference>